<reference evidence="1 2" key="1">
    <citation type="submission" date="2018-11" db="EMBL/GenBank/DDBJ databases">
        <authorList>
            <consortium name="Pathogen Informatics"/>
        </authorList>
    </citation>
    <scope>NUCLEOTIDE SEQUENCE [LARGE SCALE GENOMIC DNA]</scope>
</reference>
<keyword evidence="2" id="KW-1185">Reference proteome</keyword>
<dbReference type="WBParaSite" id="HPBE_0000406401-mRNA-1">
    <property type="protein sequence ID" value="HPBE_0000406401-mRNA-1"/>
    <property type="gene ID" value="HPBE_0000406401"/>
</dbReference>
<accession>A0A183FD13</accession>
<dbReference type="AlphaFoldDB" id="A0A183FD13"/>
<evidence type="ECO:0000313" key="2">
    <source>
        <dbReference type="Proteomes" id="UP000050761"/>
    </source>
</evidence>
<protein>
    <submittedName>
        <fullName evidence="1 3">Uncharacterized protein</fullName>
    </submittedName>
</protein>
<sequence length="123" mass="13854">MNDERQVGKGNPCMRSSHLHQTNVDGISSEGNRLVANVDGMKERRTEVDVDIDTKRTVATGWEKFFQGGIAGTFSRMSLRVRVTYSDRNTQSRFQSSLQIAALGYHLKCNHTNMLAEGRLHIN</sequence>
<dbReference type="Proteomes" id="UP000050761">
    <property type="component" value="Unassembled WGS sequence"/>
</dbReference>
<reference evidence="3" key="2">
    <citation type="submission" date="2019-09" db="UniProtKB">
        <authorList>
            <consortium name="WormBaseParasite"/>
        </authorList>
    </citation>
    <scope>IDENTIFICATION</scope>
</reference>
<organism evidence="2 3">
    <name type="scientific">Heligmosomoides polygyrus</name>
    <name type="common">Parasitic roundworm</name>
    <dbReference type="NCBI Taxonomy" id="6339"/>
    <lineage>
        <taxon>Eukaryota</taxon>
        <taxon>Metazoa</taxon>
        <taxon>Ecdysozoa</taxon>
        <taxon>Nematoda</taxon>
        <taxon>Chromadorea</taxon>
        <taxon>Rhabditida</taxon>
        <taxon>Rhabditina</taxon>
        <taxon>Rhabditomorpha</taxon>
        <taxon>Strongyloidea</taxon>
        <taxon>Heligmosomidae</taxon>
        <taxon>Heligmosomoides</taxon>
    </lineage>
</organism>
<dbReference type="EMBL" id="UZAH01025269">
    <property type="protein sequence ID" value="VDO59936.1"/>
    <property type="molecule type" value="Genomic_DNA"/>
</dbReference>
<evidence type="ECO:0000313" key="1">
    <source>
        <dbReference type="EMBL" id="VDO59936.1"/>
    </source>
</evidence>
<proteinExistence type="predicted"/>
<name>A0A183FD13_HELPZ</name>
<evidence type="ECO:0000313" key="3">
    <source>
        <dbReference type="WBParaSite" id="HPBE_0000406401-mRNA-1"/>
    </source>
</evidence>
<accession>A0A3P7WGW2</accession>
<gene>
    <name evidence="1" type="ORF">HPBE_LOCUS4065</name>
</gene>